<dbReference type="GO" id="GO:0051989">
    <property type="term" value="F:coproporphyrinogen dehydrogenase activity"/>
    <property type="evidence" value="ECO:0007669"/>
    <property type="project" value="UniProtKB-EC"/>
</dbReference>
<keyword evidence="4" id="KW-0411">Iron-sulfur</keyword>
<feature type="domain" description="Radical SAM core" evidence="5">
    <location>
        <begin position="63"/>
        <end position="298"/>
    </location>
</feature>
<proteinExistence type="predicted"/>
<evidence type="ECO:0000259" key="5">
    <source>
        <dbReference type="PROSITE" id="PS51918"/>
    </source>
</evidence>
<keyword evidence="2" id="KW-0479">Metal-binding</keyword>
<evidence type="ECO:0000256" key="4">
    <source>
        <dbReference type="ARBA" id="ARBA00023014"/>
    </source>
</evidence>
<protein>
    <submittedName>
        <fullName evidence="6">Putative coproporphyrinogen III oxidase</fullName>
        <ecNumber evidence="6">1.3.98.3</ecNumber>
    </submittedName>
</protein>
<gene>
    <name evidence="6" type="ordered locus">SELR_11700</name>
</gene>
<dbReference type="RefSeq" id="WP_014424315.1">
    <property type="nucleotide sequence ID" value="NC_017068.1"/>
</dbReference>
<dbReference type="NCBIfam" id="TIGR04107">
    <property type="entry name" value="rSAM_HutW"/>
    <property type="match status" value="1"/>
</dbReference>
<evidence type="ECO:0000313" key="7">
    <source>
        <dbReference type="Proteomes" id="UP000007887"/>
    </source>
</evidence>
<sequence length="530" mass="59066">MKLDQYLQELTAAKREVLLGRDTADPLHQAFASKRVVHAGLIGGPIPPAEQQRAYQEALGRPADLNRQHALYIHIPFCQTKCLYCGFYQNASRQEVEDTYVKALLGEIQMEAKSSQLEKTAIDCVFIGGGTPTSLSAANAAALLQTIQQSFRLAENCEVTLEGRIHDLVPEKIETWLQHGVNRISLGVQSFDTTLRQRIGRIDTREEVLKRLQLLKSYDVTVIVDLIYGLPGQTMDMWMRDVQTLAEADVDGMDLYQLNIFPGGPLDKAVKNGAVPACADIAGQADMYVTARDYLLGEGVERLSLCHWRRTKRERSLYNTMAKAGADVYAFGCGAGGHFGGISWMNQRNLTAYQQDWEKGQKPIMMAGHQVEAKLGRICDGIISDLEKGFVDFRRLLIADSRLEELEQVLSLWKERGLLAEDLGIYRLTKAGEFWYISLTQSLVECVQVLLDEEAEAPAEEINGKTTDVLDEVLAEMLPEANAAKRQELASKIPAAVRMMLRRSSKEKLRNMLAGMPAAMREKMLAKAGV</sequence>
<dbReference type="EC" id="1.3.98.3" evidence="6"/>
<dbReference type="eggNOG" id="COG0635">
    <property type="taxonomic scope" value="Bacteria"/>
</dbReference>
<evidence type="ECO:0000256" key="2">
    <source>
        <dbReference type="ARBA" id="ARBA00022723"/>
    </source>
</evidence>
<organism evidence="6 7">
    <name type="scientific">Selenomonas ruminantium subsp. lactilytica (strain NBRC 103574 / TAM6421)</name>
    <dbReference type="NCBI Taxonomy" id="927704"/>
    <lineage>
        <taxon>Bacteria</taxon>
        <taxon>Bacillati</taxon>
        <taxon>Bacillota</taxon>
        <taxon>Negativicutes</taxon>
        <taxon>Selenomonadales</taxon>
        <taxon>Selenomonadaceae</taxon>
        <taxon>Selenomonas</taxon>
    </lineage>
</organism>
<dbReference type="PATRIC" id="fig|927704.6.peg.1205"/>
<name>I0GQ41_SELRL</name>
<dbReference type="Gene3D" id="3.20.20.70">
    <property type="entry name" value="Aldolase class I"/>
    <property type="match status" value="1"/>
</dbReference>
<dbReference type="SFLD" id="SFLDF00311">
    <property type="entry name" value="heme_degradation_proteins_(Hut"/>
    <property type="match status" value="1"/>
</dbReference>
<dbReference type="GO" id="GO:0046872">
    <property type="term" value="F:metal ion binding"/>
    <property type="evidence" value="ECO:0007669"/>
    <property type="project" value="UniProtKB-KW"/>
</dbReference>
<dbReference type="GO" id="GO:0006779">
    <property type="term" value="P:porphyrin-containing compound biosynthetic process"/>
    <property type="evidence" value="ECO:0007669"/>
    <property type="project" value="TreeGrafter"/>
</dbReference>
<dbReference type="PANTHER" id="PTHR13932">
    <property type="entry name" value="COPROPORPHYRINIGEN III OXIDASE"/>
    <property type="match status" value="1"/>
</dbReference>
<dbReference type="OrthoDB" id="9808022at2"/>
<keyword evidence="6" id="KW-0560">Oxidoreductase</keyword>
<evidence type="ECO:0000313" key="6">
    <source>
        <dbReference type="EMBL" id="BAL82878.1"/>
    </source>
</evidence>
<evidence type="ECO:0000256" key="1">
    <source>
        <dbReference type="ARBA" id="ARBA00022691"/>
    </source>
</evidence>
<dbReference type="InterPro" id="IPR026332">
    <property type="entry name" value="HutW"/>
</dbReference>
<dbReference type="InterPro" id="IPR058240">
    <property type="entry name" value="rSAM_sf"/>
</dbReference>
<dbReference type="SFLD" id="SFLDG01065">
    <property type="entry name" value="anaerobic_coproporphyrinogen-I"/>
    <property type="match status" value="1"/>
</dbReference>
<keyword evidence="1" id="KW-0949">S-adenosyl-L-methionine</keyword>
<dbReference type="Proteomes" id="UP000007887">
    <property type="component" value="Chromosome"/>
</dbReference>
<dbReference type="AlphaFoldDB" id="I0GQ41"/>
<dbReference type="PANTHER" id="PTHR13932:SF9">
    <property type="entry name" value="COPROPORPHYRINOGEN III OXIDASE"/>
    <property type="match status" value="1"/>
</dbReference>
<dbReference type="SFLD" id="SFLDG01082">
    <property type="entry name" value="B12-binding_domain_containing"/>
    <property type="match status" value="1"/>
</dbReference>
<dbReference type="SMART" id="SM00729">
    <property type="entry name" value="Elp3"/>
    <property type="match status" value="1"/>
</dbReference>
<reference evidence="6 7" key="1">
    <citation type="submission" date="2011-10" db="EMBL/GenBank/DDBJ databases">
        <title>Whole genome sequence of Selenomonas ruminantium subsp. lactilytica TAM6421.</title>
        <authorList>
            <person name="Oguchi A."/>
            <person name="Ankai A."/>
            <person name="Kaneko J."/>
            <person name="Yamada-Narita S."/>
            <person name="Fukui S."/>
            <person name="Takahashi M."/>
            <person name="Onodera T."/>
            <person name="Kojima S."/>
            <person name="Fushimi T."/>
            <person name="Abe N."/>
            <person name="Kamio Y."/>
            <person name="Yamazaki S."/>
            <person name="Fujita N."/>
        </authorList>
    </citation>
    <scope>NUCLEOTIDE SEQUENCE [LARGE SCALE GENOMIC DNA]</scope>
    <source>
        <strain evidence="7">NBRC 103574 / TAM6421</strain>
    </source>
</reference>
<dbReference type="PROSITE" id="PS51918">
    <property type="entry name" value="RADICAL_SAM"/>
    <property type="match status" value="1"/>
</dbReference>
<dbReference type="CDD" id="cd01335">
    <property type="entry name" value="Radical_SAM"/>
    <property type="match status" value="1"/>
</dbReference>
<dbReference type="InterPro" id="IPR006638">
    <property type="entry name" value="Elp3/MiaA/NifB-like_rSAM"/>
</dbReference>
<dbReference type="InterPro" id="IPR007197">
    <property type="entry name" value="rSAM"/>
</dbReference>
<keyword evidence="3" id="KW-0408">Iron</keyword>
<evidence type="ECO:0000256" key="3">
    <source>
        <dbReference type="ARBA" id="ARBA00023004"/>
    </source>
</evidence>
<dbReference type="KEGG" id="sri:SELR_11700"/>
<dbReference type="Pfam" id="PF04055">
    <property type="entry name" value="Radical_SAM"/>
    <property type="match status" value="1"/>
</dbReference>
<dbReference type="GO" id="GO:0005737">
    <property type="term" value="C:cytoplasm"/>
    <property type="evidence" value="ECO:0007669"/>
    <property type="project" value="TreeGrafter"/>
</dbReference>
<dbReference type="GO" id="GO:0051539">
    <property type="term" value="F:4 iron, 4 sulfur cluster binding"/>
    <property type="evidence" value="ECO:0007669"/>
    <property type="project" value="TreeGrafter"/>
</dbReference>
<accession>I0GQ41</accession>
<dbReference type="SUPFAM" id="SSF102114">
    <property type="entry name" value="Radical SAM enzymes"/>
    <property type="match status" value="1"/>
</dbReference>
<dbReference type="HOGENOM" id="CLU_027579_4_0_9"/>
<dbReference type="SFLD" id="SFLDS00029">
    <property type="entry name" value="Radical_SAM"/>
    <property type="match status" value="1"/>
</dbReference>
<dbReference type="InterPro" id="IPR013785">
    <property type="entry name" value="Aldolase_TIM"/>
</dbReference>
<dbReference type="InterPro" id="IPR034505">
    <property type="entry name" value="Coproporphyrinogen-III_oxidase"/>
</dbReference>
<dbReference type="EMBL" id="AP012292">
    <property type="protein sequence ID" value="BAL82878.1"/>
    <property type="molecule type" value="Genomic_DNA"/>
</dbReference>